<dbReference type="EMBL" id="CALNXI010000641">
    <property type="protein sequence ID" value="CAH3030557.1"/>
    <property type="molecule type" value="Genomic_DNA"/>
</dbReference>
<keyword evidence="2" id="KW-1185">Reference proteome</keyword>
<evidence type="ECO:0000313" key="1">
    <source>
        <dbReference type="EMBL" id="CAH3030557.1"/>
    </source>
</evidence>
<name>A0ABN8MLD6_9CNID</name>
<accession>A0ABN8MLD6</accession>
<comment type="caution">
    <text evidence="1">The sequence shown here is derived from an EMBL/GenBank/DDBJ whole genome shotgun (WGS) entry which is preliminary data.</text>
</comment>
<evidence type="ECO:0000313" key="2">
    <source>
        <dbReference type="Proteomes" id="UP001159427"/>
    </source>
</evidence>
<protein>
    <submittedName>
        <fullName evidence="1">Uncharacterized protein</fullName>
    </submittedName>
</protein>
<dbReference type="Proteomes" id="UP001159427">
    <property type="component" value="Unassembled WGS sequence"/>
</dbReference>
<proteinExistence type="predicted"/>
<gene>
    <name evidence="1" type="ORF">PEVE_00038183</name>
</gene>
<organism evidence="1 2">
    <name type="scientific">Porites evermanni</name>
    <dbReference type="NCBI Taxonomy" id="104178"/>
    <lineage>
        <taxon>Eukaryota</taxon>
        <taxon>Metazoa</taxon>
        <taxon>Cnidaria</taxon>
        <taxon>Anthozoa</taxon>
        <taxon>Hexacorallia</taxon>
        <taxon>Scleractinia</taxon>
        <taxon>Fungiina</taxon>
        <taxon>Poritidae</taxon>
        <taxon>Porites</taxon>
    </lineage>
</organism>
<reference evidence="1 2" key="1">
    <citation type="submission" date="2022-05" db="EMBL/GenBank/DDBJ databases">
        <authorList>
            <consortium name="Genoscope - CEA"/>
            <person name="William W."/>
        </authorList>
    </citation>
    <scope>NUCLEOTIDE SEQUENCE [LARGE SCALE GENOMIC DNA]</scope>
</reference>
<sequence length="136" mass="15801">MLSLEVNEKEQAPLGQRIRAVGMCFYKKGDLKKGNNYQLRRNRDNPKDTNCFEVRSRHITMATINVNFSRLLEPFVGENIIWELTCLVVEDAKWSRGDSGRPARAHKVRVVFNVNERDAERVENAFSDFEVRRSEA</sequence>